<keyword evidence="4" id="KW-1185">Reference proteome</keyword>
<feature type="compositionally biased region" description="Polar residues" evidence="1">
    <location>
        <begin position="73"/>
        <end position="87"/>
    </location>
</feature>
<gene>
    <name evidence="3" type="ORF">CAMP_LOCUS6143</name>
</gene>
<dbReference type="Pfam" id="PF00651">
    <property type="entry name" value="BTB"/>
    <property type="match status" value="1"/>
</dbReference>
<sequence>MIFSLNFAEVLFGASSRELQEDVEDDLEILEIPVEEDLKTSEVIGIPVQTSDDSDRSEALESALEVQEESEDQVQTSGESTEVTAESNILEVKVETSEESTEGGDESEALEPSVEVQEGSEDQATSGQASGESTEVIAGSKLLEVPVQASGESTEVRDGSEALESDSEVQEGSEDQATSGQASEDSTEVTAESEVLEVPVQASEESTEGGDRSEGLESASEVQASLDVPVQTSGDPTEVQKSSEVSETSTEAQADLEVLVQTSEASKVPSEVLEIQVQTSEDPTEVQETPDVPIPPSVASEAPQDLQHHSPPAYPLLKISIPTDLSTIDQQDSGLPPEPDFLLPDWNLPDITTSTHCSFIKSESRAKCRRILPLAASLPRFVAPAIFVAEVKKIAIVPPKKRKVLKKMAAEVIHQNEPHCFSTTNVDRPFKLLVQKETFLIDADSMSRISPIFNLMCFGKDFEKMDLSREIVDEKSKDIDCFLRAVHDTSTINSSNFALVLRLSNKYQVETIIEACQQFILRQQLEVLKPDEILTMLIAAYEHHCQKDVVQKLIRRLASEGNTVFTKLRISRFLPAQVYGSVISTSMNLNQVREHETMNGHVLKLERSKTRWRQSVCDECKSVSECANCEECKKSYCRRHVADKKCSNDYGLKLLADLKKKIVDFEWTD</sequence>
<evidence type="ECO:0000313" key="4">
    <source>
        <dbReference type="Proteomes" id="UP001152747"/>
    </source>
</evidence>
<dbReference type="Proteomes" id="UP001152747">
    <property type="component" value="Unassembled WGS sequence"/>
</dbReference>
<dbReference type="PANTHER" id="PTHR22743">
    <property type="entry name" value="MEPRIN/TRAF-LIKE MATH FAMILY-C.ELEGANS"/>
    <property type="match status" value="1"/>
</dbReference>
<dbReference type="Gene3D" id="3.30.710.10">
    <property type="entry name" value="Potassium Channel Kv1.1, Chain A"/>
    <property type="match status" value="1"/>
</dbReference>
<evidence type="ECO:0000313" key="3">
    <source>
        <dbReference type="EMBL" id="CAI5443506.1"/>
    </source>
</evidence>
<feature type="region of interest" description="Disordered" evidence="1">
    <location>
        <begin position="39"/>
        <end position="252"/>
    </location>
</feature>
<accession>A0A9P1IE79</accession>
<dbReference type="PANTHER" id="PTHR22743:SF170">
    <property type="entry name" value="BTB DOMAIN-CONTAINING PROTEIN"/>
    <property type="match status" value="1"/>
</dbReference>
<feature type="compositionally biased region" description="Acidic residues" evidence="1">
    <location>
        <begin position="161"/>
        <end position="174"/>
    </location>
</feature>
<feature type="compositionally biased region" description="Polar residues" evidence="1">
    <location>
        <begin position="122"/>
        <end position="133"/>
    </location>
</feature>
<proteinExistence type="predicted"/>
<organism evidence="3 4">
    <name type="scientific">Caenorhabditis angaria</name>
    <dbReference type="NCBI Taxonomy" id="860376"/>
    <lineage>
        <taxon>Eukaryota</taxon>
        <taxon>Metazoa</taxon>
        <taxon>Ecdysozoa</taxon>
        <taxon>Nematoda</taxon>
        <taxon>Chromadorea</taxon>
        <taxon>Rhabditida</taxon>
        <taxon>Rhabditina</taxon>
        <taxon>Rhabditomorpha</taxon>
        <taxon>Rhabditoidea</taxon>
        <taxon>Rhabditidae</taxon>
        <taxon>Peloderinae</taxon>
        <taxon>Caenorhabditis</taxon>
    </lineage>
</organism>
<dbReference type="SUPFAM" id="SSF54695">
    <property type="entry name" value="POZ domain"/>
    <property type="match status" value="1"/>
</dbReference>
<protein>
    <recommendedName>
        <fullName evidence="2">BTB domain-containing protein</fullName>
    </recommendedName>
</protein>
<dbReference type="InterPro" id="IPR000210">
    <property type="entry name" value="BTB/POZ_dom"/>
</dbReference>
<feature type="compositionally biased region" description="Polar residues" evidence="1">
    <location>
        <begin position="230"/>
        <end position="252"/>
    </location>
</feature>
<dbReference type="CDD" id="cd14733">
    <property type="entry name" value="BACK"/>
    <property type="match status" value="1"/>
</dbReference>
<comment type="caution">
    <text evidence="3">The sequence shown here is derived from an EMBL/GenBank/DDBJ whole genome shotgun (WGS) entry which is preliminary data.</text>
</comment>
<feature type="compositionally biased region" description="Polar residues" evidence="1">
    <location>
        <begin position="175"/>
        <end position="190"/>
    </location>
</feature>
<feature type="domain" description="BTB" evidence="2">
    <location>
        <begin position="446"/>
        <end position="523"/>
    </location>
</feature>
<name>A0A9P1IE79_9PELO</name>
<dbReference type="EMBL" id="CANHGI010000002">
    <property type="protein sequence ID" value="CAI5443506.1"/>
    <property type="molecule type" value="Genomic_DNA"/>
</dbReference>
<dbReference type="AlphaFoldDB" id="A0A9P1IE79"/>
<dbReference type="OrthoDB" id="5866012at2759"/>
<dbReference type="InterPro" id="IPR052664">
    <property type="entry name" value="BTB-MATH_domain_protein"/>
</dbReference>
<reference evidence="3" key="1">
    <citation type="submission" date="2022-11" db="EMBL/GenBank/DDBJ databases">
        <authorList>
            <person name="Kikuchi T."/>
        </authorList>
    </citation>
    <scope>NUCLEOTIDE SEQUENCE</scope>
    <source>
        <strain evidence="3">PS1010</strain>
    </source>
</reference>
<evidence type="ECO:0000259" key="2">
    <source>
        <dbReference type="Pfam" id="PF00651"/>
    </source>
</evidence>
<feature type="compositionally biased region" description="Acidic residues" evidence="1">
    <location>
        <begin position="97"/>
        <end position="109"/>
    </location>
</feature>
<dbReference type="InterPro" id="IPR011333">
    <property type="entry name" value="SKP1/BTB/POZ_sf"/>
</dbReference>
<evidence type="ECO:0000256" key="1">
    <source>
        <dbReference type="SAM" id="MobiDB-lite"/>
    </source>
</evidence>